<feature type="region of interest" description="Disordered" evidence="1">
    <location>
        <begin position="119"/>
        <end position="148"/>
    </location>
</feature>
<name>A0A8H4ILC7_9PEZI</name>
<sequence>MQQNFSIPTTQWIPPTPPPSTSVSSAEDSAGPTSLIPHLTQPLQLLSPSDLSVSHEQQSDDYFLQGLMDLTATTPSQACQLDPGVFDICPELLDPSLCGPPWEDPEQQHAFSTTTAADDIDNTAPAAPPTQQEKAPASPAPEPADPPKQCRCVAALLDHLSTSSSSPPSSAPSLSEAALRTSKALLARCRTILRCANRCASRSSTALVVCEAVDQALGGLGAQPSSKGWPRQQQQQEEESEGAGDEQEVLRCGGVAIRGAERRAAVRALLVKRLLELRGVLEALLQAVRGTAAAGRRAGVERACWRVCAELVAEFAGRVAERVEFVKVHL</sequence>
<feature type="compositionally biased region" description="Low complexity" evidence="1">
    <location>
        <begin position="1"/>
        <end position="13"/>
    </location>
</feature>
<dbReference type="EMBL" id="WWBZ02000062">
    <property type="protein sequence ID" value="KAF4303241.1"/>
    <property type="molecule type" value="Genomic_DNA"/>
</dbReference>
<evidence type="ECO:0000256" key="1">
    <source>
        <dbReference type="SAM" id="MobiDB-lite"/>
    </source>
</evidence>
<dbReference type="Proteomes" id="UP000572817">
    <property type="component" value="Unassembled WGS sequence"/>
</dbReference>
<evidence type="ECO:0000313" key="3">
    <source>
        <dbReference type="Proteomes" id="UP000572817"/>
    </source>
</evidence>
<protein>
    <recommendedName>
        <fullName evidence="4">Aflatoxin regulatory protein domain-containing protein</fullName>
    </recommendedName>
</protein>
<feature type="region of interest" description="Disordered" evidence="1">
    <location>
        <begin position="1"/>
        <end position="42"/>
    </location>
</feature>
<feature type="region of interest" description="Disordered" evidence="1">
    <location>
        <begin position="221"/>
        <end position="246"/>
    </location>
</feature>
<dbReference type="AlphaFoldDB" id="A0A8H4ILC7"/>
<evidence type="ECO:0000313" key="2">
    <source>
        <dbReference type="EMBL" id="KAF4303241.1"/>
    </source>
</evidence>
<reference evidence="2" key="1">
    <citation type="submission" date="2020-04" db="EMBL/GenBank/DDBJ databases">
        <title>Genome Assembly and Annotation of Botryosphaeria dothidea sdau 11-99, a Latent Pathogen of Apple Fruit Ring Rot in China.</title>
        <authorList>
            <person name="Yu C."/>
            <person name="Diao Y."/>
            <person name="Lu Q."/>
            <person name="Zhao J."/>
            <person name="Cui S."/>
            <person name="Peng C."/>
            <person name="He B."/>
            <person name="Liu H."/>
        </authorList>
    </citation>
    <scope>NUCLEOTIDE SEQUENCE [LARGE SCALE GENOMIC DNA]</scope>
    <source>
        <strain evidence="2">Sdau11-99</strain>
    </source>
</reference>
<accession>A0A8H4ILC7</accession>
<comment type="caution">
    <text evidence="2">The sequence shown here is derived from an EMBL/GenBank/DDBJ whole genome shotgun (WGS) entry which is preliminary data.</text>
</comment>
<evidence type="ECO:0008006" key="4">
    <source>
        <dbReference type="Google" id="ProtNLM"/>
    </source>
</evidence>
<keyword evidence="3" id="KW-1185">Reference proteome</keyword>
<organism evidence="2 3">
    <name type="scientific">Botryosphaeria dothidea</name>
    <dbReference type="NCBI Taxonomy" id="55169"/>
    <lineage>
        <taxon>Eukaryota</taxon>
        <taxon>Fungi</taxon>
        <taxon>Dikarya</taxon>
        <taxon>Ascomycota</taxon>
        <taxon>Pezizomycotina</taxon>
        <taxon>Dothideomycetes</taxon>
        <taxon>Dothideomycetes incertae sedis</taxon>
        <taxon>Botryosphaeriales</taxon>
        <taxon>Botryosphaeriaceae</taxon>
        <taxon>Botryosphaeria</taxon>
    </lineage>
</organism>
<dbReference type="OrthoDB" id="5069333at2759"/>
<gene>
    <name evidence="2" type="ORF">GTA08_BOTSDO09478</name>
</gene>
<proteinExistence type="predicted"/>
<feature type="compositionally biased region" description="Acidic residues" evidence="1">
    <location>
        <begin position="236"/>
        <end position="246"/>
    </location>
</feature>